<protein>
    <submittedName>
        <fullName evidence="1">Glutaredoxin 2</fullName>
    </submittedName>
</protein>
<dbReference type="InterPro" id="IPR036249">
    <property type="entry name" value="Thioredoxin-like_sf"/>
</dbReference>
<dbReference type="eggNOG" id="COG0526">
    <property type="taxonomic scope" value="Bacteria"/>
</dbReference>
<dbReference type="EMBL" id="CP002444">
    <property type="protein sequence ID" value="ADU96500.1"/>
    <property type="molecule type" value="Genomic_DNA"/>
</dbReference>
<dbReference type="STRING" id="648996.Theam_0528"/>
<proteinExistence type="predicted"/>
<dbReference type="Gene3D" id="3.40.30.10">
    <property type="entry name" value="Glutaredoxin"/>
    <property type="match status" value="1"/>
</dbReference>
<dbReference type="Proteomes" id="UP000006362">
    <property type="component" value="Chromosome"/>
</dbReference>
<dbReference type="RefSeq" id="WP_013537286.1">
    <property type="nucleotide sequence ID" value="NC_014926.1"/>
</dbReference>
<dbReference type="SUPFAM" id="SSF52833">
    <property type="entry name" value="Thioredoxin-like"/>
    <property type="match status" value="1"/>
</dbReference>
<dbReference type="KEGG" id="tam:Theam_0528"/>
<accession>E8T5M5</accession>
<reference evidence="1" key="1">
    <citation type="submission" date="2011-01" db="EMBL/GenBank/DDBJ databases">
        <title>Complete sequence of chromosome of Thermovibrio ammonificans HB-1.</title>
        <authorList>
            <consortium name="US DOE Joint Genome Institute"/>
            <person name="Lucas S."/>
            <person name="Copeland A."/>
            <person name="Lapidus A."/>
            <person name="Cheng J.-F."/>
            <person name="Goodwin L."/>
            <person name="Pitluck S."/>
            <person name="Davenport K."/>
            <person name="Detter J.C."/>
            <person name="Han C."/>
            <person name="Tapia R."/>
            <person name="Land M."/>
            <person name="Hauser L."/>
            <person name="Kyrpides N."/>
            <person name="Ivanova N."/>
            <person name="Ovchinnikova G."/>
            <person name="Vetriani C."/>
            <person name="Woyke T."/>
        </authorList>
    </citation>
    <scope>NUCLEOTIDE SEQUENCE [LARGE SCALE GENOMIC DNA]</scope>
    <source>
        <strain evidence="1">HB-1</strain>
    </source>
</reference>
<gene>
    <name evidence="1" type="ordered locus">Theam_0528</name>
</gene>
<dbReference type="AlphaFoldDB" id="E8T5M5"/>
<dbReference type="OrthoDB" id="15606at2"/>
<evidence type="ECO:0000313" key="2">
    <source>
        <dbReference type="Proteomes" id="UP000006362"/>
    </source>
</evidence>
<dbReference type="HOGENOM" id="CLU_090389_16_1_0"/>
<sequence>MRLLFFSSARCSVCEPLKEKVKAAAEEFGVEFKELPLEQFPQEAAQRLIFSAPTVVAEEEGRELRRWSGVFSVESVREFLRRYKS</sequence>
<dbReference type="CDD" id="cd02947">
    <property type="entry name" value="TRX_family"/>
    <property type="match status" value="1"/>
</dbReference>
<keyword evidence="2" id="KW-1185">Reference proteome</keyword>
<name>E8T5M5_THEA1</name>
<organism evidence="1 2">
    <name type="scientific">Thermovibrio ammonificans (strain DSM 15698 / JCM 12110 / HB-1)</name>
    <dbReference type="NCBI Taxonomy" id="648996"/>
    <lineage>
        <taxon>Bacteria</taxon>
        <taxon>Pseudomonadati</taxon>
        <taxon>Aquificota</taxon>
        <taxon>Aquificia</taxon>
        <taxon>Desulfurobacteriales</taxon>
        <taxon>Desulfurobacteriaceae</taxon>
        <taxon>Thermovibrio</taxon>
    </lineage>
</organism>
<evidence type="ECO:0000313" key="1">
    <source>
        <dbReference type="EMBL" id="ADU96500.1"/>
    </source>
</evidence>